<keyword evidence="3" id="KW-0238">DNA-binding</keyword>
<dbReference type="InterPro" id="IPR013849">
    <property type="entry name" value="DNA_helicase_Holl-junc_RuvA_I"/>
</dbReference>
<dbReference type="GO" id="GO:0006281">
    <property type="term" value="P:DNA repair"/>
    <property type="evidence" value="ECO:0007669"/>
    <property type="project" value="UniProtKB-KW"/>
</dbReference>
<protein>
    <recommendedName>
        <fullName evidence="5">Helix-hairpin-helix DNA-binding motif class 1 domain-containing protein</fullName>
    </recommendedName>
</protein>
<dbReference type="InterPro" id="IPR011114">
    <property type="entry name" value="RuvA_C"/>
</dbReference>
<keyword evidence="1" id="KW-0963">Cytoplasm</keyword>
<feature type="domain" description="Helix-hairpin-helix DNA-binding motif class 1" evidence="5">
    <location>
        <begin position="112"/>
        <end position="131"/>
    </location>
</feature>
<dbReference type="SUPFAM" id="SSF50249">
    <property type="entry name" value="Nucleic acid-binding proteins"/>
    <property type="match status" value="1"/>
</dbReference>
<keyword evidence="4" id="KW-0234">DNA repair</keyword>
<evidence type="ECO:0000259" key="5">
    <source>
        <dbReference type="SMART" id="SM00278"/>
    </source>
</evidence>
<dbReference type="SUPFAM" id="SSF46929">
    <property type="entry name" value="DNA helicase RuvA subunit, C-terminal domain"/>
    <property type="match status" value="1"/>
</dbReference>
<dbReference type="InterPro" id="IPR036267">
    <property type="entry name" value="RuvA_C_sf"/>
</dbReference>
<accession>A0A381TMQ8</accession>
<dbReference type="SUPFAM" id="SSF47781">
    <property type="entry name" value="RuvA domain 2-like"/>
    <property type="match status" value="1"/>
</dbReference>
<name>A0A381TMQ8_9ZZZZ</name>
<feature type="domain" description="Helix-hairpin-helix DNA-binding motif class 1" evidence="5">
    <location>
        <begin position="77"/>
        <end position="96"/>
    </location>
</feature>
<dbReference type="GO" id="GO:0005524">
    <property type="term" value="F:ATP binding"/>
    <property type="evidence" value="ECO:0007669"/>
    <property type="project" value="InterPro"/>
</dbReference>
<reference evidence="6" key="1">
    <citation type="submission" date="2018-05" db="EMBL/GenBank/DDBJ databases">
        <authorList>
            <person name="Lanie J.A."/>
            <person name="Ng W.-L."/>
            <person name="Kazmierczak K.M."/>
            <person name="Andrzejewski T.M."/>
            <person name="Davidsen T.M."/>
            <person name="Wayne K.J."/>
            <person name="Tettelin H."/>
            <person name="Glass J.I."/>
            <person name="Rusch D."/>
            <person name="Podicherti R."/>
            <person name="Tsui H.-C.T."/>
            <person name="Winkler M.E."/>
        </authorList>
    </citation>
    <scope>NUCLEOTIDE SEQUENCE</scope>
</reference>
<evidence type="ECO:0000256" key="4">
    <source>
        <dbReference type="ARBA" id="ARBA00023204"/>
    </source>
</evidence>
<dbReference type="HAMAP" id="MF_00031">
    <property type="entry name" value="DNA_HJ_migration_RuvA"/>
    <property type="match status" value="1"/>
</dbReference>
<dbReference type="Pfam" id="PF14520">
    <property type="entry name" value="HHH_5"/>
    <property type="match status" value="1"/>
</dbReference>
<evidence type="ECO:0000313" key="6">
    <source>
        <dbReference type="EMBL" id="SVA15313.1"/>
    </source>
</evidence>
<organism evidence="6">
    <name type="scientific">marine metagenome</name>
    <dbReference type="NCBI Taxonomy" id="408172"/>
    <lineage>
        <taxon>unclassified sequences</taxon>
        <taxon>metagenomes</taxon>
        <taxon>ecological metagenomes</taxon>
    </lineage>
</organism>
<sequence length="195" mass="20757">MVSTLISAITGTLYSKGPDYADISMGGVTFRVSAPLNTLETLGGTGDTVRLLTSLQIRQDSITLYGFSTEEDRIAFETLINISGVGPRLAIAILSTFDAGSLSAAVQAEDTVAFTRVSGIGKRTASRIVLELKGKMDHVWSVPASAESSDDVFDSLTSLGYSIQEARDAIASVPSHEILNTEGKLRHALQFLTSR</sequence>
<dbReference type="NCBIfam" id="TIGR00084">
    <property type="entry name" value="ruvA"/>
    <property type="match status" value="1"/>
</dbReference>
<evidence type="ECO:0000256" key="3">
    <source>
        <dbReference type="ARBA" id="ARBA00023125"/>
    </source>
</evidence>
<dbReference type="InterPro" id="IPR010994">
    <property type="entry name" value="RuvA_2-like"/>
</dbReference>
<dbReference type="GO" id="GO:0006310">
    <property type="term" value="P:DNA recombination"/>
    <property type="evidence" value="ECO:0007669"/>
    <property type="project" value="InterPro"/>
</dbReference>
<dbReference type="GO" id="GO:0003677">
    <property type="term" value="F:DNA binding"/>
    <property type="evidence" value="ECO:0007669"/>
    <property type="project" value="UniProtKB-KW"/>
</dbReference>
<dbReference type="Pfam" id="PF01330">
    <property type="entry name" value="RuvA_N"/>
    <property type="match status" value="1"/>
</dbReference>
<dbReference type="Gene3D" id="2.40.50.140">
    <property type="entry name" value="Nucleic acid-binding proteins"/>
    <property type="match status" value="1"/>
</dbReference>
<proteinExistence type="inferred from homology"/>
<dbReference type="Gene3D" id="1.10.150.20">
    <property type="entry name" value="5' to 3' exonuclease, C-terminal subdomain"/>
    <property type="match status" value="1"/>
</dbReference>
<dbReference type="EMBL" id="UINC01004571">
    <property type="protein sequence ID" value="SVA15313.1"/>
    <property type="molecule type" value="Genomic_DNA"/>
</dbReference>
<dbReference type="AlphaFoldDB" id="A0A381TMQ8"/>
<dbReference type="InterPro" id="IPR000085">
    <property type="entry name" value="RuvA"/>
</dbReference>
<dbReference type="GO" id="GO:0009379">
    <property type="term" value="C:Holliday junction helicase complex"/>
    <property type="evidence" value="ECO:0007669"/>
    <property type="project" value="InterPro"/>
</dbReference>
<gene>
    <name evidence="6" type="ORF">METZ01_LOCUS68167</name>
</gene>
<evidence type="ECO:0000256" key="1">
    <source>
        <dbReference type="ARBA" id="ARBA00022490"/>
    </source>
</evidence>
<evidence type="ECO:0000256" key="2">
    <source>
        <dbReference type="ARBA" id="ARBA00022763"/>
    </source>
</evidence>
<dbReference type="SMART" id="SM00278">
    <property type="entry name" value="HhH1"/>
    <property type="match status" value="2"/>
</dbReference>
<dbReference type="CDD" id="cd14332">
    <property type="entry name" value="UBA_RuvA_C"/>
    <property type="match status" value="1"/>
</dbReference>
<dbReference type="Gene3D" id="1.10.8.10">
    <property type="entry name" value="DNA helicase RuvA subunit, C-terminal domain"/>
    <property type="match status" value="1"/>
</dbReference>
<dbReference type="GO" id="GO:0009378">
    <property type="term" value="F:four-way junction helicase activity"/>
    <property type="evidence" value="ECO:0007669"/>
    <property type="project" value="InterPro"/>
</dbReference>
<keyword evidence="2" id="KW-0227">DNA damage</keyword>
<dbReference type="InterPro" id="IPR003583">
    <property type="entry name" value="Hlx-hairpin-Hlx_DNA-bd_motif"/>
</dbReference>
<dbReference type="InterPro" id="IPR012340">
    <property type="entry name" value="NA-bd_OB-fold"/>
</dbReference>